<dbReference type="Pfam" id="PF22964">
    <property type="entry name" value="ZER1-like_2nd"/>
    <property type="match status" value="1"/>
</dbReference>
<feature type="domain" description="Protein zer-1 homolog-like C-terminal" evidence="4">
    <location>
        <begin position="527"/>
        <end position="637"/>
    </location>
</feature>
<dbReference type="InterPro" id="IPR011989">
    <property type="entry name" value="ARM-like"/>
</dbReference>
<dbReference type="InterPro" id="IPR000225">
    <property type="entry name" value="Armadillo"/>
</dbReference>
<evidence type="ECO:0000256" key="1">
    <source>
        <dbReference type="ARBA" id="ARBA00022737"/>
    </source>
</evidence>
<feature type="region of interest" description="Disordered" evidence="3">
    <location>
        <begin position="18"/>
        <end position="50"/>
    </location>
</feature>
<dbReference type="Gene3D" id="1.25.10.10">
    <property type="entry name" value="Leucine-rich Repeat Variant"/>
    <property type="match status" value="1"/>
</dbReference>
<accession>A0A9Q0LC56</accession>
<dbReference type="SUPFAM" id="SSF48371">
    <property type="entry name" value="ARM repeat"/>
    <property type="match status" value="2"/>
</dbReference>
<evidence type="ECO:0000256" key="2">
    <source>
        <dbReference type="PROSITE-ProRule" id="PRU00259"/>
    </source>
</evidence>
<dbReference type="OrthoDB" id="449062at2759"/>
<evidence type="ECO:0000313" key="5">
    <source>
        <dbReference type="EMBL" id="KAJ5069225.1"/>
    </source>
</evidence>
<dbReference type="InterPro" id="IPR055142">
    <property type="entry name" value="ZER1-like_C"/>
</dbReference>
<dbReference type="PANTHER" id="PTHR22895:SF0">
    <property type="entry name" value="ARMADILLO REPEAT-CONTAINING PROTEIN 6"/>
    <property type="match status" value="1"/>
</dbReference>
<comment type="caution">
    <text evidence="5">The sequence shown here is derived from an EMBL/GenBank/DDBJ whole genome shotgun (WGS) entry which is preliminary data.</text>
</comment>
<dbReference type="PANTHER" id="PTHR22895">
    <property type="entry name" value="ARMADILLO REPEAT-CONTAINING PROTEIN 6"/>
    <property type="match status" value="1"/>
</dbReference>
<dbReference type="PROSITE" id="PS50176">
    <property type="entry name" value="ARM_REPEAT"/>
    <property type="match status" value="1"/>
</dbReference>
<keyword evidence="6" id="KW-1185">Reference proteome</keyword>
<dbReference type="SMART" id="SM00185">
    <property type="entry name" value="ARM"/>
    <property type="match status" value="3"/>
</dbReference>
<evidence type="ECO:0000313" key="6">
    <source>
        <dbReference type="Proteomes" id="UP001149090"/>
    </source>
</evidence>
<name>A0A9Q0LC56_ANAIG</name>
<dbReference type="AlphaFoldDB" id="A0A9Q0LC56"/>
<dbReference type="Proteomes" id="UP001149090">
    <property type="component" value="Unassembled WGS sequence"/>
</dbReference>
<evidence type="ECO:0000259" key="4">
    <source>
        <dbReference type="Pfam" id="PF22964"/>
    </source>
</evidence>
<protein>
    <submittedName>
        <fullName evidence="5">Protein aardvark</fullName>
    </submittedName>
</protein>
<feature type="compositionally biased region" description="Basic and acidic residues" evidence="3">
    <location>
        <begin position="18"/>
        <end position="48"/>
    </location>
</feature>
<dbReference type="InterPro" id="IPR016024">
    <property type="entry name" value="ARM-type_fold"/>
</dbReference>
<feature type="repeat" description="ARM" evidence="2">
    <location>
        <begin position="560"/>
        <end position="604"/>
    </location>
</feature>
<reference evidence="5" key="1">
    <citation type="submission" date="2022-10" db="EMBL/GenBank/DDBJ databases">
        <title>Novel sulphate-reducing endosymbionts in the free-living metamonad Anaeramoeba.</title>
        <authorList>
            <person name="Jerlstrom-Hultqvist J."/>
            <person name="Cepicka I."/>
            <person name="Gallot-Lavallee L."/>
            <person name="Salas-Leiva D."/>
            <person name="Curtis B.A."/>
            <person name="Zahonova K."/>
            <person name="Pipaliya S."/>
            <person name="Dacks J."/>
            <person name="Roger A.J."/>
        </authorList>
    </citation>
    <scope>NUCLEOTIDE SEQUENCE</scope>
    <source>
        <strain evidence="5">BMAN</strain>
    </source>
</reference>
<dbReference type="EMBL" id="JAPDFW010000107">
    <property type="protein sequence ID" value="KAJ5069225.1"/>
    <property type="molecule type" value="Genomic_DNA"/>
</dbReference>
<evidence type="ECO:0000256" key="3">
    <source>
        <dbReference type="SAM" id="MobiDB-lite"/>
    </source>
</evidence>
<proteinExistence type="predicted"/>
<gene>
    <name evidence="5" type="ORF">M0811_11843</name>
</gene>
<organism evidence="5 6">
    <name type="scientific">Anaeramoeba ignava</name>
    <name type="common">Anaerobic marine amoeba</name>
    <dbReference type="NCBI Taxonomy" id="1746090"/>
    <lineage>
        <taxon>Eukaryota</taxon>
        <taxon>Metamonada</taxon>
        <taxon>Anaeramoebidae</taxon>
        <taxon>Anaeramoeba</taxon>
    </lineage>
</organism>
<sequence length="682" mass="79872">MTTSLILFLDRHLKQNLSKEKEKEKEKEIEKENENEKEIEKENLEQKPQDPNQELFSKLTQFIDILLKRKPQEQFDDLLFLLTQISNLKDVKLQKIITKNYIHNFFTKQIQELPKEYNKALSELVDPKKYRLLTLLINCYARDTILEILDSNEDFFKVFPIDNSDFMNRLSLTNNPDEDEIFINKFIHLLSLKKKYPLLEKYFDYGLPLQNADEYYEEMIENFEDNEDEIKSNFDFSKHFVNFVFNHLFISTKDEDEIMTLINILMHKCLTIAISEENMAKRETEICEIIEKITIICSALPQILQITSSILNERLLYVSSFLRADQKIFRIVEATQKLIVTILQRFKNIDNGHLTFGNAENKISRMISYSVQEPFRYLAEINENYKDINKHIQILNQTLKSPLIWESKLAVIEKFIDVYLDDIHTKIPVSVECVIESLRCLRMFPLKTLPSILLLLTLIARGSDNKKLFSEKRGIQTILEIMQANEKNIQLQIWGIKAIWGMAQYSMENRDIITEFEGLKVILNVMAQFPHEPELHSNACATLWILSTSEQNRNDVSKNNGIHVILQSMNNHLKNTELQTNACGVLWNLSVNDENKKSIIDNDGIKIILHSLITHKMDESVQKYACGVLANIASLEDHLEALKTSELLGHLNWINEQYSENHDVLKQQQRLYEKLSGQKENF</sequence>
<keyword evidence="1" id="KW-0677">Repeat</keyword>